<feature type="transmembrane region" description="Helical" evidence="8">
    <location>
        <begin position="29"/>
        <end position="51"/>
    </location>
</feature>
<gene>
    <name evidence="10" type="ORF">ACFPM8_11060</name>
</gene>
<name>A0ABW0M8G1_9BURK</name>
<keyword evidence="3 8" id="KW-1133">Transmembrane helix</keyword>
<feature type="region of interest" description="Disordered" evidence="7">
    <location>
        <begin position="297"/>
        <end position="319"/>
    </location>
</feature>
<evidence type="ECO:0000256" key="2">
    <source>
        <dbReference type="ARBA" id="ARBA00022692"/>
    </source>
</evidence>
<evidence type="ECO:0000256" key="1">
    <source>
        <dbReference type="ARBA" id="ARBA00004127"/>
    </source>
</evidence>
<sequence>MARANESLPSQKYHSGTVNKLDGGRLKSLLPATLSVALISSIGFFVILFVLERIYPRIRFSGNRGKRLIHNFGLGFTYKLLFAPMVIGPLLLFIAHDMPYKWHRPEWYAGWFVIALDFILLDLTHFFQHILAHRIPLLWRFHAVHHIDEHLDVTTGIRSHFAEKFLALATKLPALYLLAVPPETLAVYEVVVFCFGVFHHSNIALPERLELWLGKVFVTPLYHIIHHGRTPDFTDSNYGAILSIWDALIGTRCAVTRKPPGFSNGLDDHGDFSLVALHVLPFTPVSVKQWSNDWRGKWQRRGGTKPSGMAARANGRPPG</sequence>
<dbReference type="PANTHER" id="PTHR21624">
    <property type="entry name" value="STEROL DESATURASE-RELATED PROTEIN"/>
    <property type="match status" value="1"/>
</dbReference>
<keyword evidence="5" id="KW-0443">Lipid metabolism</keyword>
<feature type="transmembrane region" description="Helical" evidence="8">
    <location>
        <begin position="72"/>
        <end position="95"/>
    </location>
</feature>
<dbReference type="GO" id="GO:0016491">
    <property type="term" value="F:oxidoreductase activity"/>
    <property type="evidence" value="ECO:0007669"/>
    <property type="project" value="UniProtKB-KW"/>
</dbReference>
<feature type="domain" description="Fatty acid hydroxylase" evidence="9">
    <location>
        <begin position="116"/>
        <end position="251"/>
    </location>
</feature>
<keyword evidence="6 8" id="KW-0472">Membrane</keyword>
<feature type="transmembrane region" description="Helical" evidence="8">
    <location>
        <begin position="107"/>
        <end position="127"/>
    </location>
</feature>
<dbReference type="EC" id="1.-.-.-" evidence="10"/>
<evidence type="ECO:0000313" key="10">
    <source>
        <dbReference type="EMBL" id="MFC5474494.1"/>
    </source>
</evidence>
<dbReference type="Proteomes" id="UP001596045">
    <property type="component" value="Unassembled WGS sequence"/>
</dbReference>
<dbReference type="InterPro" id="IPR051689">
    <property type="entry name" value="Sterol_desaturase/TMEM195"/>
</dbReference>
<dbReference type="PANTHER" id="PTHR21624:SF1">
    <property type="entry name" value="ALKYLGLYCEROL MONOOXYGENASE"/>
    <property type="match status" value="1"/>
</dbReference>
<dbReference type="EMBL" id="JBHSMT010000014">
    <property type="protein sequence ID" value="MFC5474494.1"/>
    <property type="molecule type" value="Genomic_DNA"/>
</dbReference>
<comment type="subcellular location">
    <subcellularLocation>
        <location evidence="1">Endomembrane system</location>
        <topology evidence="1">Multi-pass membrane protein</topology>
    </subcellularLocation>
</comment>
<dbReference type="RefSeq" id="WP_378997598.1">
    <property type="nucleotide sequence ID" value="NZ_JBHSMT010000014.1"/>
</dbReference>
<evidence type="ECO:0000256" key="3">
    <source>
        <dbReference type="ARBA" id="ARBA00022989"/>
    </source>
</evidence>
<evidence type="ECO:0000256" key="7">
    <source>
        <dbReference type="SAM" id="MobiDB-lite"/>
    </source>
</evidence>
<evidence type="ECO:0000256" key="8">
    <source>
        <dbReference type="SAM" id="Phobius"/>
    </source>
</evidence>
<protein>
    <submittedName>
        <fullName evidence="10">Sterol desaturase family protein</fullName>
        <ecNumber evidence="10">1.-.-.-</ecNumber>
    </submittedName>
</protein>
<dbReference type="Pfam" id="PF04116">
    <property type="entry name" value="FA_hydroxylase"/>
    <property type="match status" value="1"/>
</dbReference>
<accession>A0ABW0M8G1</accession>
<evidence type="ECO:0000313" key="11">
    <source>
        <dbReference type="Proteomes" id="UP001596045"/>
    </source>
</evidence>
<organism evidence="10 11">
    <name type="scientific">Paraherbaspirillum soli</name>
    <dbReference type="NCBI Taxonomy" id="631222"/>
    <lineage>
        <taxon>Bacteria</taxon>
        <taxon>Pseudomonadati</taxon>
        <taxon>Pseudomonadota</taxon>
        <taxon>Betaproteobacteria</taxon>
        <taxon>Burkholderiales</taxon>
        <taxon>Oxalobacteraceae</taxon>
        <taxon>Paraherbaspirillum</taxon>
    </lineage>
</organism>
<comment type="caution">
    <text evidence="10">The sequence shown here is derived from an EMBL/GenBank/DDBJ whole genome shotgun (WGS) entry which is preliminary data.</text>
</comment>
<evidence type="ECO:0000256" key="6">
    <source>
        <dbReference type="ARBA" id="ARBA00023136"/>
    </source>
</evidence>
<keyword evidence="2 8" id="KW-0812">Transmembrane</keyword>
<reference evidence="11" key="1">
    <citation type="journal article" date="2019" name="Int. J. Syst. Evol. Microbiol.">
        <title>The Global Catalogue of Microorganisms (GCM) 10K type strain sequencing project: providing services to taxonomists for standard genome sequencing and annotation.</title>
        <authorList>
            <consortium name="The Broad Institute Genomics Platform"/>
            <consortium name="The Broad Institute Genome Sequencing Center for Infectious Disease"/>
            <person name="Wu L."/>
            <person name="Ma J."/>
        </authorList>
    </citation>
    <scope>NUCLEOTIDE SEQUENCE [LARGE SCALE GENOMIC DNA]</scope>
    <source>
        <strain evidence="11">JCM 17066</strain>
    </source>
</reference>
<keyword evidence="11" id="KW-1185">Reference proteome</keyword>
<evidence type="ECO:0000256" key="4">
    <source>
        <dbReference type="ARBA" id="ARBA00023002"/>
    </source>
</evidence>
<keyword evidence="4 10" id="KW-0560">Oxidoreductase</keyword>
<proteinExistence type="predicted"/>
<evidence type="ECO:0000259" key="9">
    <source>
        <dbReference type="Pfam" id="PF04116"/>
    </source>
</evidence>
<dbReference type="InterPro" id="IPR006694">
    <property type="entry name" value="Fatty_acid_hydroxylase"/>
</dbReference>
<evidence type="ECO:0000256" key="5">
    <source>
        <dbReference type="ARBA" id="ARBA00023098"/>
    </source>
</evidence>